<accession>A0ABV2A909</accession>
<dbReference type="Pfam" id="PF00856">
    <property type="entry name" value="SET"/>
    <property type="match status" value="1"/>
</dbReference>
<comment type="subcellular location">
    <subcellularLocation>
        <location evidence="1">Chromosome</location>
    </subcellularLocation>
</comment>
<proteinExistence type="predicted"/>
<evidence type="ECO:0000259" key="6">
    <source>
        <dbReference type="PROSITE" id="PS50280"/>
    </source>
</evidence>
<evidence type="ECO:0000256" key="5">
    <source>
        <dbReference type="ARBA" id="ARBA00022691"/>
    </source>
</evidence>
<reference evidence="8 9" key="1">
    <citation type="submission" date="2024-06" db="EMBL/GenBank/DDBJ databases">
        <authorList>
            <person name="Li Z."/>
            <person name="Jiang Y."/>
        </authorList>
    </citation>
    <scope>NUCLEOTIDE SEQUENCE [LARGE SCALE GENOMIC DNA]</scope>
    <source>
        <strain evidence="8 9">HSW-8</strain>
    </source>
</reference>
<evidence type="ECO:0000259" key="7">
    <source>
        <dbReference type="PROSITE" id="PS50868"/>
    </source>
</evidence>
<keyword evidence="2" id="KW-0158">Chromosome</keyword>
<dbReference type="PROSITE" id="PS50280">
    <property type="entry name" value="SET"/>
    <property type="match status" value="1"/>
</dbReference>
<evidence type="ECO:0000313" key="8">
    <source>
        <dbReference type="EMBL" id="MES0872964.1"/>
    </source>
</evidence>
<evidence type="ECO:0000256" key="2">
    <source>
        <dbReference type="ARBA" id="ARBA00022454"/>
    </source>
</evidence>
<keyword evidence="5" id="KW-0949">S-adenosyl-L-methionine</keyword>
<comment type="caution">
    <text evidence="8">The sequence shown here is derived from an EMBL/GenBank/DDBJ whole genome shotgun (WGS) entry which is preliminary data.</text>
</comment>
<feature type="domain" description="Post-SET" evidence="7">
    <location>
        <begin position="135"/>
        <end position="151"/>
    </location>
</feature>
<name>A0ABV2A909_9GAMM</name>
<organism evidence="8 9">
    <name type="scientific">Sinimarinibacterium thermocellulolyticum</name>
    <dbReference type="NCBI Taxonomy" id="3170016"/>
    <lineage>
        <taxon>Bacteria</taxon>
        <taxon>Pseudomonadati</taxon>
        <taxon>Pseudomonadota</taxon>
        <taxon>Gammaproteobacteria</taxon>
        <taxon>Nevskiales</taxon>
        <taxon>Nevskiaceae</taxon>
        <taxon>Sinimarinibacterium</taxon>
    </lineage>
</organism>
<dbReference type="EMBL" id="JBEPIJ010000002">
    <property type="protein sequence ID" value="MES0872964.1"/>
    <property type="molecule type" value="Genomic_DNA"/>
</dbReference>
<dbReference type="InterPro" id="IPR003616">
    <property type="entry name" value="Post-SET_dom"/>
</dbReference>
<gene>
    <name evidence="8" type="ORF">ABSH63_02910</name>
</gene>
<keyword evidence="3" id="KW-0489">Methyltransferase</keyword>
<keyword evidence="9" id="KW-1185">Reference proteome</keyword>
<dbReference type="PROSITE" id="PS50868">
    <property type="entry name" value="POST_SET"/>
    <property type="match status" value="1"/>
</dbReference>
<sequence length="161" mass="18199">MARNILVRRSPIHGNGVFAARDLPKGLRVIQYRGALRPHDEIDRCYGGDADSGHTFLFTLNDDWVIDANVGGNSARWINHSCKPNCEAVLYEDAGGDRRKDRVFIETKRAIRAGEELTYDYGIVLDEAHTPRLKKIWACRCGARNCTGTMLKPKRRSARRS</sequence>
<dbReference type="InterPro" id="IPR046341">
    <property type="entry name" value="SET_dom_sf"/>
</dbReference>
<feature type="domain" description="SET" evidence="6">
    <location>
        <begin position="3"/>
        <end position="122"/>
    </location>
</feature>
<dbReference type="InterPro" id="IPR001214">
    <property type="entry name" value="SET_dom"/>
</dbReference>
<evidence type="ECO:0000313" key="9">
    <source>
        <dbReference type="Proteomes" id="UP001465331"/>
    </source>
</evidence>
<dbReference type="Gene3D" id="2.170.270.10">
    <property type="entry name" value="SET domain"/>
    <property type="match status" value="1"/>
</dbReference>
<evidence type="ECO:0000256" key="3">
    <source>
        <dbReference type="ARBA" id="ARBA00022603"/>
    </source>
</evidence>
<dbReference type="PANTHER" id="PTHR22884">
    <property type="entry name" value="SET DOMAIN PROTEINS"/>
    <property type="match status" value="1"/>
</dbReference>
<dbReference type="RefSeq" id="WP_352887271.1">
    <property type="nucleotide sequence ID" value="NZ_JBEPIJ010000002.1"/>
</dbReference>
<dbReference type="SUPFAM" id="SSF82199">
    <property type="entry name" value="SET domain"/>
    <property type="match status" value="1"/>
</dbReference>
<dbReference type="Proteomes" id="UP001465331">
    <property type="component" value="Unassembled WGS sequence"/>
</dbReference>
<evidence type="ECO:0000256" key="1">
    <source>
        <dbReference type="ARBA" id="ARBA00004286"/>
    </source>
</evidence>
<protein>
    <submittedName>
        <fullName evidence="8">SET domain-containing protein-lysine N-methyltransferase</fullName>
    </submittedName>
</protein>
<dbReference type="InterPro" id="IPR050777">
    <property type="entry name" value="SET2_Histone-Lys_MeTrsfase"/>
</dbReference>
<keyword evidence="4" id="KW-0808">Transferase</keyword>
<evidence type="ECO:0000256" key="4">
    <source>
        <dbReference type="ARBA" id="ARBA00022679"/>
    </source>
</evidence>
<dbReference type="SMART" id="SM00317">
    <property type="entry name" value="SET"/>
    <property type="match status" value="1"/>
</dbReference>